<organism evidence="1 2">
    <name type="scientific">Aristaeella lactis</name>
    <dbReference type="NCBI Taxonomy" id="3046383"/>
    <lineage>
        <taxon>Bacteria</taxon>
        <taxon>Bacillati</taxon>
        <taxon>Bacillota</taxon>
        <taxon>Clostridia</taxon>
        <taxon>Eubacteriales</taxon>
        <taxon>Aristaeellaceae</taxon>
        <taxon>Aristaeella</taxon>
    </lineage>
</organism>
<accession>A0AC61PIU6</accession>
<evidence type="ECO:0000313" key="1">
    <source>
        <dbReference type="EMBL" id="SMC40169.1"/>
    </source>
</evidence>
<keyword evidence="1" id="KW-0378">Hydrolase</keyword>
<comment type="caution">
    <text evidence="1">The sequence shown here is derived from an EMBL/GenBank/DDBJ whole genome shotgun (WGS) entry which is preliminary data.</text>
</comment>
<gene>
    <name evidence="1" type="ORF">SAMN06297397_0660</name>
</gene>
<sequence length="497" mass="55623">MKKITAFLLVFILLFTSWTCAFAAKKNSEPTATPEKIPQPTLAPDAPEYDKEHPENLVPEQLYAASAILMTQDKGEVIFEKDADAVRYPASMTKILTVLLGILYVDDPEQMVTVSETAVNVPSDSSTMYLKAGEEIRFIDVLYGTMLLSANDGANVIAETVSGDIPHFVDLMNESAANIGCINTHFENAHGYHDDNHYSTARDIAIIAREAMRNDLFRQIAGTVSYQLPKTNKNRARSITTKTEYMLTGSEDNPNQYYYENATGIKTGSHSHSGYCFAGAASRDGVELVSVVMFTGRKARWADTIKLMDYGFSQYMSVTPVEIFNMNPITIVTSNYSTSDTQNGKLQLVCTPVDQNVSIVTTKSEIDRIAESLTDVFDSVTNTFQIQYTRDFRAPIKAGEEIGYMYYTPPYGETVRYLLTASRTIDQRENAPKTLEEIVAETYADPNPFPPFNFEFCLILFGPPLVLIAVIILLIRRHKKKRTHKMRAPAPVNRYVK</sequence>
<keyword evidence="2" id="KW-1185">Reference proteome</keyword>
<protein>
    <submittedName>
        <fullName evidence="1">D-alanyl-D-alanine carboxypeptidase</fullName>
    </submittedName>
</protein>
<name>A0AC61PIU6_9FIRM</name>
<evidence type="ECO:0000313" key="2">
    <source>
        <dbReference type="Proteomes" id="UP000192328"/>
    </source>
</evidence>
<proteinExistence type="predicted"/>
<keyword evidence="1" id="KW-0121">Carboxypeptidase</keyword>
<dbReference type="EMBL" id="FWXZ01000001">
    <property type="protein sequence ID" value="SMC40169.1"/>
    <property type="molecule type" value="Genomic_DNA"/>
</dbReference>
<reference evidence="1" key="1">
    <citation type="submission" date="2017-04" db="EMBL/GenBank/DDBJ databases">
        <authorList>
            <person name="Varghese N."/>
            <person name="Submissions S."/>
        </authorList>
    </citation>
    <scope>NUCLEOTIDE SEQUENCE</scope>
    <source>
        <strain evidence="1">WTE2008</strain>
    </source>
</reference>
<keyword evidence="1" id="KW-0645">Protease</keyword>
<dbReference type="Proteomes" id="UP000192328">
    <property type="component" value="Unassembled WGS sequence"/>
</dbReference>